<dbReference type="Gene3D" id="3.40.630.30">
    <property type="match status" value="2"/>
</dbReference>
<comment type="caution">
    <text evidence="2">The sequence shown here is derived from an EMBL/GenBank/DDBJ whole genome shotgun (WGS) entry which is preliminary data.</text>
</comment>
<dbReference type="PROSITE" id="PS51186">
    <property type="entry name" value="GNAT"/>
    <property type="match status" value="1"/>
</dbReference>
<dbReference type="EMBL" id="JAWONS010000167">
    <property type="protein sequence ID" value="MDW2798068.1"/>
    <property type="molecule type" value="Genomic_DNA"/>
</dbReference>
<dbReference type="SUPFAM" id="SSF55729">
    <property type="entry name" value="Acyl-CoA N-acyltransferases (Nat)"/>
    <property type="match status" value="1"/>
</dbReference>
<dbReference type="InterPro" id="IPR016181">
    <property type="entry name" value="Acyl_CoA_acyltransferase"/>
</dbReference>
<dbReference type="Pfam" id="PF13527">
    <property type="entry name" value="Acetyltransf_9"/>
    <property type="match status" value="1"/>
</dbReference>
<dbReference type="Proteomes" id="UP001276854">
    <property type="component" value="Unassembled WGS sequence"/>
</dbReference>
<dbReference type="EC" id="2.3.1.-" evidence="2"/>
<feature type="domain" description="N-acetyltransferase" evidence="1">
    <location>
        <begin position="1"/>
        <end position="139"/>
    </location>
</feature>
<reference evidence="2 3" key="1">
    <citation type="submission" date="2023-10" db="EMBL/GenBank/DDBJ databases">
        <title>A novel Glycoside Hydrolase 43-Like Enzyme from Clostrdium boliviensis is an Endo-xylanase, and a Candidate for Xylooligosaccharides Production from Different Xylan Substrates.</title>
        <authorList>
            <person name="Alvarez M.T."/>
            <person name="Rocabado-Villegas L.R."/>
            <person name="Salas-Veizaga D.M."/>
            <person name="Linares-Pasten J.A."/>
            <person name="Gudmundsdottir E.E."/>
            <person name="Hreggvidsson G.O."/>
            <person name="Adlercreutz P."/>
            <person name="Nordberg Karlsson E."/>
        </authorList>
    </citation>
    <scope>NUCLEOTIDE SEQUENCE [LARGE SCALE GENOMIC DNA]</scope>
    <source>
        <strain evidence="2 3">E-1</strain>
    </source>
</reference>
<protein>
    <submittedName>
        <fullName evidence="2">GNAT family N-acetyltransferase</fullName>
        <ecNumber evidence="2">2.3.1.-</ecNumber>
    </submittedName>
</protein>
<accession>A0ABU4GKD0</accession>
<evidence type="ECO:0000313" key="2">
    <source>
        <dbReference type="EMBL" id="MDW2798068.1"/>
    </source>
</evidence>
<organism evidence="2 3">
    <name type="scientific">Clostridium boliviensis</name>
    <dbReference type="NCBI Taxonomy" id="318465"/>
    <lineage>
        <taxon>Bacteria</taxon>
        <taxon>Bacillati</taxon>
        <taxon>Bacillota</taxon>
        <taxon>Clostridia</taxon>
        <taxon>Eubacteriales</taxon>
        <taxon>Clostridiaceae</taxon>
        <taxon>Clostridium</taxon>
    </lineage>
</organism>
<dbReference type="InterPro" id="IPR000182">
    <property type="entry name" value="GNAT_dom"/>
</dbReference>
<proteinExistence type="predicted"/>
<gene>
    <name evidence="2" type="ORF">RZO55_10825</name>
</gene>
<dbReference type="GO" id="GO:0016746">
    <property type="term" value="F:acyltransferase activity"/>
    <property type="evidence" value="ECO:0007669"/>
    <property type="project" value="UniProtKB-KW"/>
</dbReference>
<name>A0ABU4GKD0_9CLOT</name>
<sequence>MEFRLLTVDSEKLEFVRGWEHAFNRSFDMQDYEWIFDSRNLVYGAFDQTVLCAGYCILQSRAVFHGQLVKSGLCNNVFVTPEYQGCHLFTKLGRHVLLKAGERGIKILVGLPNENSLPGHRRVGWTTFPKNYYLEKKVEDVEFDPLEDERIMSITPLNFPLWKEAFSEFVLRIPAGRSFSIIKEVNYFSWRYLKRASGNYKIFIYQEEGTVRGYVVYKYYQPSKRIHILDVEAENEAVFLELLKAAGTIKEPVSLINVLSSTFYADYFKRAGFSKSTEYSNLIAYTPLTKAPVSLGDTCNLVIGDNEVF</sequence>
<evidence type="ECO:0000313" key="3">
    <source>
        <dbReference type="Proteomes" id="UP001276854"/>
    </source>
</evidence>
<keyword evidence="3" id="KW-1185">Reference proteome</keyword>
<keyword evidence="2" id="KW-0808">Transferase</keyword>
<evidence type="ECO:0000259" key="1">
    <source>
        <dbReference type="PROSITE" id="PS51186"/>
    </source>
</evidence>
<dbReference type="RefSeq" id="WP_318064305.1">
    <property type="nucleotide sequence ID" value="NZ_JAWONS010000167.1"/>
</dbReference>
<keyword evidence="2" id="KW-0012">Acyltransferase</keyword>